<dbReference type="InterPro" id="IPR009689">
    <property type="entry name" value="DUF1280"/>
</dbReference>
<dbReference type="Proteomes" id="UP001432027">
    <property type="component" value="Unassembled WGS sequence"/>
</dbReference>
<name>A0AAV5SRQ8_9BILA</name>
<evidence type="ECO:0000313" key="1">
    <source>
        <dbReference type="EMBL" id="GMS84014.1"/>
    </source>
</evidence>
<evidence type="ECO:0008006" key="3">
    <source>
        <dbReference type="Google" id="ProtNLM"/>
    </source>
</evidence>
<accession>A0AAV5SRQ8</accession>
<dbReference type="AlphaFoldDB" id="A0AAV5SRQ8"/>
<proteinExistence type="predicted"/>
<feature type="non-terminal residue" evidence="1">
    <location>
        <position position="145"/>
    </location>
</feature>
<gene>
    <name evidence="1" type="ORF">PENTCL1PPCAC_6189</name>
</gene>
<sequence>MRIEEHVITRLRHLCLQGRLTVGSPFHGVVELLVLVDKGDKWTKVAILPLNATGRQMSPRNCSLVSLYDGPDKHAYLSVLSKPVFDQLNLLRDKVVTLDESSGLRMTIQIHAGGDTMSLQSLRGLGRPNMIYACVMCLWEKGFFL</sequence>
<evidence type="ECO:0000313" key="2">
    <source>
        <dbReference type="Proteomes" id="UP001432027"/>
    </source>
</evidence>
<keyword evidence="2" id="KW-1185">Reference proteome</keyword>
<comment type="caution">
    <text evidence="1">The sequence shown here is derived from an EMBL/GenBank/DDBJ whole genome shotgun (WGS) entry which is preliminary data.</text>
</comment>
<dbReference type="Pfam" id="PF06918">
    <property type="entry name" value="DUF1280"/>
    <property type="match status" value="1"/>
</dbReference>
<dbReference type="EMBL" id="BTSX01000002">
    <property type="protein sequence ID" value="GMS84014.1"/>
    <property type="molecule type" value="Genomic_DNA"/>
</dbReference>
<protein>
    <recommendedName>
        <fullName evidence="3">Ribosomal protein</fullName>
    </recommendedName>
</protein>
<organism evidence="1 2">
    <name type="scientific">Pristionchus entomophagus</name>
    <dbReference type="NCBI Taxonomy" id="358040"/>
    <lineage>
        <taxon>Eukaryota</taxon>
        <taxon>Metazoa</taxon>
        <taxon>Ecdysozoa</taxon>
        <taxon>Nematoda</taxon>
        <taxon>Chromadorea</taxon>
        <taxon>Rhabditida</taxon>
        <taxon>Rhabditina</taxon>
        <taxon>Diplogasteromorpha</taxon>
        <taxon>Diplogasteroidea</taxon>
        <taxon>Neodiplogasteridae</taxon>
        <taxon>Pristionchus</taxon>
    </lineage>
</organism>
<reference evidence="1" key="1">
    <citation type="submission" date="2023-10" db="EMBL/GenBank/DDBJ databases">
        <title>Genome assembly of Pristionchus species.</title>
        <authorList>
            <person name="Yoshida K."/>
            <person name="Sommer R.J."/>
        </authorList>
    </citation>
    <scope>NUCLEOTIDE SEQUENCE</scope>
    <source>
        <strain evidence="1">RS0144</strain>
    </source>
</reference>